<evidence type="ECO:0000313" key="3">
    <source>
        <dbReference type="Proteomes" id="UP001501470"/>
    </source>
</evidence>
<dbReference type="Proteomes" id="UP001501470">
    <property type="component" value="Unassembled WGS sequence"/>
</dbReference>
<dbReference type="RefSeq" id="WP_344515139.1">
    <property type="nucleotide sequence ID" value="NZ_BAAAQD010000052.1"/>
</dbReference>
<comment type="caution">
    <text evidence="2">The sequence shown here is derived from an EMBL/GenBank/DDBJ whole genome shotgun (WGS) entry which is preliminary data.</text>
</comment>
<protein>
    <recommendedName>
        <fullName evidence="4">PrgI family protein</fullName>
    </recommendedName>
</protein>
<name>A0ABN2DBW3_9ACTN</name>
<organism evidence="2 3">
    <name type="scientific">Dactylosporangium maewongense</name>
    <dbReference type="NCBI Taxonomy" id="634393"/>
    <lineage>
        <taxon>Bacteria</taxon>
        <taxon>Bacillati</taxon>
        <taxon>Actinomycetota</taxon>
        <taxon>Actinomycetes</taxon>
        <taxon>Micromonosporales</taxon>
        <taxon>Micromonosporaceae</taxon>
        <taxon>Dactylosporangium</taxon>
    </lineage>
</organism>
<keyword evidence="3" id="KW-1185">Reference proteome</keyword>
<sequence>MSARFTFPPRSTRGAVLGFTWSQIGGVVVGLICAMIGINLLAAGHKWPAFTMFGAAVLLIVLALLRLKGRRITEWLPVIAGALVQKTTRQDRYRGGIFAANGGDLLDLPGAAAGYRWLTAVATDGVTQIGLLHHRAEKTVTAALACTGANFVLADPADQTRRLTDWAQALNILGSEYADSGLVRWSLSTRTVPDTGNRAQRYLATRAVETSSIAYRSLAELTAAAAPTGQRHDTFLVVAFDIARMSGEIDAAGGTDAAVGVVILERLAGIAATVAEAGLTTHGWLSPRRYAAVLRTQWDPADQEAVDLRGGTTAGHAGTPAEAAAAAGVAPGVEPRLAGPLAAETVGWDTYRHDSGLSRTLWVAQMPRQPVGGTWLTPLYTRGSGRRTVTLTAQPVPAALAQLAARRDQVATAGDEVTKRKLRLVRTAREDEEAKAVLQIDREQAAGHVRYRYQLLITVTADSPDELDRHTRAAKRVLSRAGCEAVTLYGEQDQAFAAGALPLGRGLKPLRGWSA</sequence>
<gene>
    <name evidence="2" type="ORF">GCM10009827_115530</name>
</gene>
<proteinExistence type="predicted"/>
<keyword evidence="1" id="KW-1133">Transmembrane helix</keyword>
<reference evidence="2 3" key="1">
    <citation type="journal article" date="2019" name="Int. J. Syst. Evol. Microbiol.">
        <title>The Global Catalogue of Microorganisms (GCM) 10K type strain sequencing project: providing services to taxonomists for standard genome sequencing and annotation.</title>
        <authorList>
            <consortium name="The Broad Institute Genomics Platform"/>
            <consortium name="The Broad Institute Genome Sequencing Center for Infectious Disease"/>
            <person name="Wu L."/>
            <person name="Ma J."/>
        </authorList>
    </citation>
    <scope>NUCLEOTIDE SEQUENCE [LARGE SCALE GENOMIC DNA]</scope>
    <source>
        <strain evidence="2 3">JCM 15933</strain>
    </source>
</reference>
<evidence type="ECO:0008006" key="4">
    <source>
        <dbReference type="Google" id="ProtNLM"/>
    </source>
</evidence>
<evidence type="ECO:0000256" key="1">
    <source>
        <dbReference type="SAM" id="Phobius"/>
    </source>
</evidence>
<dbReference type="NCBIfam" id="NF042935">
    <property type="entry name" value="SCO6880_fam"/>
    <property type="match status" value="1"/>
</dbReference>
<keyword evidence="1" id="KW-0812">Transmembrane</keyword>
<evidence type="ECO:0000313" key="2">
    <source>
        <dbReference type="EMBL" id="GAA1574544.1"/>
    </source>
</evidence>
<feature type="transmembrane region" description="Helical" evidence="1">
    <location>
        <begin position="21"/>
        <end position="41"/>
    </location>
</feature>
<feature type="transmembrane region" description="Helical" evidence="1">
    <location>
        <begin position="47"/>
        <end position="65"/>
    </location>
</feature>
<accession>A0ABN2DBW3</accession>
<dbReference type="EMBL" id="BAAAQD010000052">
    <property type="protein sequence ID" value="GAA1574544.1"/>
    <property type="molecule type" value="Genomic_DNA"/>
</dbReference>
<keyword evidence="1" id="KW-0472">Membrane</keyword>
<dbReference type="InterPro" id="IPR049978">
    <property type="entry name" value="SCO6880-like"/>
</dbReference>